<evidence type="ECO:0000313" key="3">
    <source>
        <dbReference type="Proteomes" id="UP001529510"/>
    </source>
</evidence>
<sequence>WTHKKLKEGLVKRLTLTALHSIAAAPLLPSDFHGAHGTQEWQDGHRSLHAKNSSG</sequence>
<proteinExistence type="predicted"/>
<reference evidence="2 3" key="1">
    <citation type="submission" date="2024-05" db="EMBL/GenBank/DDBJ databases">
        <title>Genome sequencing and assembly of Indian major carp, Cirrhinus mrigala (Hamilton, 1822).</title>
        <authorList>
            <person name="Mohindra V."/>
            <person name="Chowdhury L.M."/>
            <person name="Lal K."/>
            <person name="Jena J.K."/>
        </authorList>
    </citation>
    <scope>NUCLEOTIDE SEQUENCE [LARGE SCALE GENOMIC DNA]</scope>
    <source>
        <strain evidence="2">CM1030</strain>
        <tissue evidence="2">Blood</tissue>
    </source>
</reference>
<comment type="caution">
    <text evidence="2">The sequence shown here is derived from an EMBL/GenBank/DDBJ whole genome shotgun (WGS) entry which is preliminary data.</text>
</comment>
<dbReference type="EMBL" id="JAMKFB020000025">
    <property type="protein sequence ID" value="KAL0155211.1"/>
    <property type="molecule type" value="Genomic_DNA"/>
</dbReference>
<name>A0ABD0N306_CIRMR</name>
<keyword evidence="3" id="KW-1185">Reference proteome</keyword>
<feature type="non-terminal residue" evidence="2">
    <location>
        <position position="55"/>
    </location>
</feature>
<organism evidence="2 3">
    <name type="scientific">Cirrhinus mrigala</name>
    <name type="common">Mrigala</name>
    <dbReference type="NCBI Taxonomy" id="683832"/>
    <lineage>
        <taxon>Eukaryota</taxon>
        <taxon>Metazoa</taxon>
        <taxon>Chordata</taxon>
        <taxon>Craniata</taxon>
        <taxon>Vertebrata</taxon>
        <taxon>Euteleostomi</taxon>
        <taxon>Actinopterygii</taxon>
        <taxon>Neopterygii</taxon>
        <taxon>Teleostei</taxon>
        <taxon>Ostariophysi</taxon>
        <taxon>Cypriniformes</taxon>
        <taxon>Cyprinidae</taxon>
        <taxon>Labeoninae</taxon>
        <taxon>Labeonini</taxon>
        <taxon>Cirrhinus</taxon>
    </lineage>
</organism>
<feature type="non-terminal residue" evidence="2">
    <location>
        <position position="1"/>
    </location>
</feature>
<accession>A0ABD0N306</accession>
<dbReference type="Proteomes" id="UP001529510">
    <property type="component" value="Unassembled WGS sequence"/>
</dbReference>
<gene>
    <name evidence="2" type="ORF">M9458_049474</name>
</gene>
<evidence type="ECO:0000256" key="1">
    <source>
        <dbReference type="SAM" id="MobiDB-lite"/>
    </source>
</evidence>
<evidence type="ECO:0000313" key="2">
    <source>
        <dbReference type="EMBL" id="KAL0155211.1"/>
    </source>
</evidence>
<feature type="region of interest" description="Disordered" evidence="1">
    <location>
        <begin position="33"/>
        <end position="55"/>
    </location>
</feature>
<protein>
    <submittedName>
        <fullName evidence="2">Uncharacterized protein</fullName>
    </submittedName>
</protein>
<dbReference type="AlphaFoldDB" id="A0ABD0N306"/>